<organism evidence="10 11">
    <name type="scientific">Macrolepiota fuliginosa MF-IS2</name>
    <dbReference type="NCBI Taxonomy" id="1400762"/>
    <lineage>
        <taxon>Eukaryota</taxon>
        <taxon>Fungi</taxon>
        <taxon>Dikarya</taxon>
        <taxon>Basidiomycota</taxon>
        <taxon>Agaricomycotina</taxon>
        <taxon>Agaricomycetes</taxon>
        <taxon>Agaricomycetidae</taxon>
        <taxon>Agaricales</taxon>
        <taxon>Agaricineae</taxon>
        <taxon>Agaricaceae</taxon>
        <taxon>Macrolepiota</taxon>
    </lineage>
</organism>
<feature type="compositionally biased region" description="Basic and acidic residues" evidence="8">
    <location>
        <begin position="73"/>
        <end position="101"/>
    </location>
</feature>
<feature type="domain" description="Exocyst component Exo84 C-terminal" evidence="9">
    <location>
        <begin position="414"/>
        <end position="608"/>
    </location>
</feature>
<accession>A0A9P6C6C3</accession>
<dbReference type="Pfam" id="PF08700">
    <property type="entry name" value="VPS51_Exo84_N"/>
    <property type="match status" value="1"/>
</dbReference>
<comment type="similarity">
    <text evidence="2">Belongs to the EXO84 family.</text>
</comment>
<feature type="region of interest" description="Disordered" evidence="8">
    <location>
        <begin position="652"/>
        <end position="885"/>
    </location>
</feature>
<feature type="region of interest" description="Disordered" evidence="8">
    <location>
        <begin position="1"/>
        <end position="101"/>
    </location>
</feature>
<dbReference type="OrthoDB" id="642193at2759"/>
<dbReference type="InterPro" id="IPR042560">
    <property type="entry name" value="Exo84_C_2"/>
</dbReference>
<keyword evidence="5" id="KW-0268">Exocytosis</keyword>
<dbReference type="Gene3D" id="1.20.58.1220">
    <property type="entry name" value="Exo84p, C-terminal helical domain"/>
    <property type="match status" value="1"/>
</dbReference>
<dbReference type="Proteomes" id="UP000807342">
    <property type="component" value="Unassembled WGS sequence"/>
</dbReference>
<dbReference type="SUPFAM" id="SSF50729">
    <property type="entry name" value="PH domain-like"/>
    <property type="match status" value="1"/>
</dbReference>
<evidence type="ECO:0000256" key="6">
    <source>
        <dbReference type="ARBA" id="ARBA00022927"/>
    </source>
</evidence>
<dbReference type="Gene3D" id="2.30.29.30">
    <property type="entry name" value="Pleckstrin-homology domain (PH domain)/Phosphotyrosine-binding domain (PTB)"/>
    <property type="match status" value="1"/>
</dbReference>
<evidence type="ECO:0000256" key="3">
    <source>
        <dbReference type="ARBA" id="ARBA00021269"/>
    </source>
</evidence>
<feature type="compositionally biased region" description="Polar residues" evidence="8">
    <location>
        <begin position="858"/>
        <end position="874"/>
    </location>
</feature>
<evidence type="ECO:0000313" key="11">
    <source>
        <dbReference type="Proteomes" id="UP000807342"/>
    </source>
</evidence>
<dbReference type="PANTHER" id="PTHR21426:SF12">
    <property type="entry name" value="EXOCYST COMPLEX COMPONENT 8"/>
    <property type="match status" value="1"/>
</dbReference>
<dbReference type="InterPro" id="IPR011993">
    <property type="entry name" value="PH-like_dom_sf"/>
</dbReference>
<reference evidence="10" key="1">
    <citation type="submission" date="2020-11" db="EMBL/GenBank/DDBJ databases">
        <authorList>
            <consortium name="DOE Joint Genome Institute"/>
            <person name="Ahrendt S."/>
            <person name="Riley R."/>
            <person name="Andreopoulos W."/>
            <person name="Labutti K."/>
            <person name="Pangilinan J."/>
            <person name="Ruiz-Duenas F.J."/>
            <person name="Barrasa J.M."/>
            <person name="Sanchez-Garcia M."/>
            <person name="Camarero S."/>
            <person name="Miyauchi S."/>
            <person name="Serrano A."/>
            <person name="Linde D."/>
            <person name="Babiker R."/>
            <person name="Drula E."/>
            <person name="Ayuso-Fernandez I."/>
            <person name="Pacheco R."/>
            <person name="Padilla G."/>
            <person name="Ferreira P."/>
            <person name="Barriuso J."/>
            <person name="Kellner H."/>
            <person name="Castanera R."/>
            <person name="Alfaro M."/>
            <person name="Ramirez L."/>
            <person name="Pisabarro A.G."/>
            <person name="Kuo A."/>
            <person name="Tritt A."/>
            <person name="Lipzen A."/>
            <person name="He G."/>
            <person name="Yan M."/>
            <person name="Ng V."/>
            <person name="Cullen D."/>
            <person name="Martin F."/>
            <person name="Rosso M.-N."/>
            <person name="Henrissat B."/>
            <person name="Hibbett D."/>
            <person name="Martinez A.T."/>
            <person name="Grigoriev I.V."/>
        </authorList>
    </citation>
    <scope>NUCLEOTIDE SEQUENCE</scope>
    <source>
        <strain evidence="10">MF-IS2</strain>
    </source>
</reference>
<gene>
    <name evidence="10" type="ORF">P691DRAFT_718920</name>
</gene>
<evidence type="ECO:0000256" key="1">
    <source>
        <dbReference type="ARBA" id="ARBA00004398"/>
    </source>
</evidence>
<comment type="caution">
    <text evidence="10">The sequence shown here is derived from an EMBL/GenBank/DDBJ whole genome shotgun (WGS) entry which is preliminary data.</text>
</comment>
<keyword evidence="7" id="KW-0175">Coiled coil</keyword>
<evidence type="ECO:0000256" key="7">
    <source>
        <dbReference type="SAM" id="Coils"/>
    </source>
</evidence>
<comment type="subcellular location">
    <subcellularLocation>
        <location evidence="1">Cytoplasmic vesicle</location>
        <location evidence="1">Secretory vesicle</location>
    </subcellularLocation>
</comment>
<protein>
    <recommendedName>
        <fullName evidence="3">Exocyst complex component EXO84</fullName>
    </recommendedName>
</protein>
<keyword evidence="4" id="KW-0813">Transport</keyword>
<dbReference type="GO" id="GO:0015031">
    <property type="term" value="P:protein transport"/>
    <property type="evidence" value="ECO:0007669"/>
    <property type="project" value="UniProtKB-KW"/>
</dbReference>
<keyword evidence="6" id="KW-0653">Protein transport</keyword>
<sequence length="885" mass="97324">MDASLRTRRPSEAPRKAQRTPSKLSKVRDARKSRVDDKIKKRMSMRYADISSPTELIPVPAVPSLPITTSPQRLREPLREDEDLRDRSSRPQDTTDDKKLLSSEDFDADAFIKRKLANSTEAELKSLQSALHDAKNDTASDLQRSVFKNYAEFVLISKEISVLENDMLELKEQLSEYKSMPSMLHVPDPTSSSTGTLSTYKRSSVADLRVLYFNQMQALHASIEGAAKFVPTTPGRHVINEVEGVYSLNAATYKIIGKVKFVILDDAVLVARRRRRNAGPGGDGSTVNEGKLVAEKCWPLNDMLVLDTKDSPNMTNVFKIRQGKETHVYRSDTAAEKKSLLAQFRQVSDELSAKKRKEREGEHERRKTLWHDGDRNSVAPPMPEWMVDLARRGGDFPGADDIDDAKEKAEKDARWVGEWSDDLTVAIALREWSKAVELVEQGQARSSTIPSLQTKLPNLTNRLTAALLTSLSLPSNKKSTSVLVVSLLVRLKAAAAARKTFLEMRTSVITGLMRRIRFGGDISSYVGDLSVVWFTGIKHTADWYLASFKDNESTSAFVVWAQDQLKVFAEMFRKQVYTKDVEPAVVQEAIAIAQLESRKLLQEHGLDFRYLLDQLVVEKPKETDKGSTHFSFAAHRLSKQGDLSSLVKQLDIGQSTPQPPPQPEEKEQSSVQQLPPPPPPPTLSAPPPTRRRTPAPPSAFREPSPKSMTPPTDAIPTPSKTPQPPPPSSISVYPPSPSYPTRSRTPVAAPASANINPLPASMPLSPSTMIPPMSAPVTGFGTPSARKVRTPPPNSAGLPAALTPGSGRPGGSQFGSIRDRYVDKDRDWETGSTGSAGGSIRVRSVRGNPLLPPRSANRPGSQHGNNGPSGQSTPRGVVPQREGMI</sequence>
<proteinExistence type="inferred from homology"/>
<dbReference type="SUPFAM" id="SSF74788">
    <property type="entry name" value="Cullin repeat-like"/>
    <property type="match status" value="1"/>
</dbReference>
<feature type="compositionally biased region" description="Basic and acidic residues" evidence="8">
    <location>
        <begin position="26"/>
        <end position="39"/>
    </location>
</feature>
<evidence type="ECO:0000256" key="5">
    <source>
        <dbReference type="ARBA" id="ARBA00022483"/>
    </source>
</evidence>
<dbReference type="InterPro" id="IPR032403">
    <property type="entry name" value="Exo84_C"/>
</dbReference>
<dbReference type="Pfam" id="PF16528">
    <property type="entry name" value="Exo84_C"/>
    <property type="match status" value="1"/>
</dbReference>
<dbReference type="InterPro" id="IPR016159">
    <property type="entry name" value="Cullin_repeat-like_dom_sf"/>
</dbReference>
<dbReference type="GO" id="GO:0030133">
    <property type="term" value="C:transport vesicle"/>
    <property type="evidence" value="ECO:0007669"/>
    <property type="project" value="UniProtKB-SubCell"/>
</dbReference>
<dbReference type="Gene3D" id="1.20.58.1210">
    <property type="entry name" value="Exo84p, N-terminal helical domain"/>
    <property type="match status" value="1"/>
</dbReference>
<feature type="compositionally biased region" description="Basic and acidic residues" evidence="8">
    <location>
        <begin position="817"/>
        <end position="829"/>
    </location>
</feature>
<keyword evidence="11" id="KW-1185">Reference proteome</keyword>
<dbReference type="PANTHER" id="PTHR21426">
    <property type="entry name" value="EXOCYST COMPLEX COMPONENT 8"/>
    <property type="match status" value="1"/>
</dbReference>
<dbReference type="GO" id="GO:0000145">
    <property type="term" value="C:exocyst"/>
    <property type="evidence" value="ECO:0007669"/>
    <property type="project" value="InterPro"/>
</dbReference>
<evidence type="ECO:0000256" key="4">
    <source>
        <dbReference type="ARBA" id="ARBA00022448"/>
    </source>
</evidence>
<feature type="coiled-coil region" evidence="7">
    <location>
        <begin position="117"/>
        <end position="180"/>
    </location>
</feature>
<name>A0A9P6C6C3_9AGAR</name>
<dbReference type="AlphaFoldDB" id="A0A9P6C6C3"/>
<dbReference type="InterPro" id="IPR042561">
    <property type="entry name" value="Exo84_C_1"/>
</dbReference>
<feature type="compositionally biased region" description="Pro residues" evidence="8">
    <location>
        <begin position="674"/>
        <end position="688"/>
    </location>
</feature>
<feature type="compositionally biased region" description="Pro residues" evidence="8">
    <location>
        <begin position="719"/>
        <end position="738"/>
    </location>
</feature>
<dbReference type="GO" id="GO:0006887">
    <property type="term" value="P:exocytosis"/>
    <property type="evidence" value="ECO:0007669"/>
    <property type="project" value="UniProtKB-KW"/>
</dbReference>
<evidence type="ECO:0000256" key="2">
    <source>
        <dbReference type="ARBA" id="ARBA00007210"/>
    </source>
</evidence>
<evidence type="ECO:0000259" key="9">
    <source>
        <dbReference type="Pfam" id="PF16528"/>
    </source>
</evidence>
<dbReference type="InterPro" id="IPR033961">
    <property type="entry name" value="Exo84"/>
</dbReference>
<dbReference type="GO" id="GO:0006893">
    <property type="term" value="P:Golgi to plasma membrane transport"/>
    <property type="evidence" value="ECO:0007669"/>
    <property type="project" value="TreeGrafter"/>
</dbReference>
<dbReference type="EMBL" id="MU151058">
    <property type="protein sequence ID" value="KAF9453876.1"/>
    <property type="molecule type" value="Genomic_DNA"/>
</dbReference>
<evidence type="ECO:0000313" key="10">
    <source>
        <dbReference type="EMBL" id="KAF9453876.1"/>
    </source>
</evidence>
<evidence type="ECO:0000256" key="8">
    <source>
        <dbReference type="SAM" id="MobiDB-lite"/>
    </source>
</evidence>
<dbReference type="Pfam" id="PF25345">
    <property type="entry name" value="PH_EXO84"/>
    <property type="match status" value="1"/>
</dbReference>